<evidence type="ECO:0000313" key="3">
    <source>
        <dbReference type="Proteomes" id="UP000029998"/>
    </source>
</evidence>
<dbReference type="EMBL" id="AVPU01000004">
    <property type="protein sequence ID" value="KGM55595.1"/>
    <property type="molecule type" value="Genomic_DNA"/>
</dbReference>
<gene>
    <name evidence="2" type="ORF">N800_12810</name>
</gene>
<proteinExistence type="predicted"/>
<keyword evidence="3" id="KW-1185">Reference proteome</keyword>
<dbReference type="PROSITE" id="PS51257">
    <property type="entry name" value="PROKAR_LIPOPROTEIN"/>
    <property type="match status" value="1"/>
</dbReference>
<reference evidence="2 3" key="1">
    <citation type="submission" date="2013-08" db="EMBL/GenBank/DDBJ databases">
        <title>Genome sequencing of Lysobacter.</title>
        <authorList>
            <person name="Zhang S."/>
            <person name="Wang G."/>
        </authorList>
    </citation>
    <scope>NUCLEOTIDE SEQUENCE [LARGE SCALE GENOMIC DNA]</scope>
    <source>
        <strain evidence="2 3">GH1-9</strain>
    </source>
</reference>
<name>A0A0A0EZ61_9GAMM</name>
<organism evidence="2 3">
    <name type="scientific">Lysobacter daejeonensis GH1-9</name>
    <dbReference type="NCBI Taxonomy" id="1385517"/>
    <lineage>
        <taxon>Bacteria</taxon>
        <taxon>Pseudomonadati</taxon>
        <taxon>Pseudomonadota</taxon>
        <taxon>Gammaproteobacteria</taxon>
        <taxon>Lysobacterales</taxon>
        <taxon>Lysobacteraceae</taxon>
        <taxon>Aerolutibacter</taxon>
    </lineage>
</organism>
<accession>A0A0A0EZ61</accession>
<evidence type="ECO:0000313" key="2">
    <source>
        <dbReference type="EMBL" id="KGM55595.1"/>
    </source>
</evidence>
<dbReference type="Proteomes" id="UP000029998">
    <property type="component" value="Unassembled WGS sequence"/>
</dbReference>
<evidence type="ECO:0000256" key="1">
    <source>
        <dbReference type="SAM" id="MobiDB-lite"/>
    </source>
</evidence>
<comment type="caution">
    <text evidence="2">The sequence shown here is derived from an EMBL/GenBank/DDBJ whole genome shotgun (WGS) entry which is preliminary data.</text>
</comment>
<dbReference type="STRING" id="1385517.N800_12810"/>
<dbReference type="eggNOG" id="COG3317">
    <property type="taxonomic scope" value="Bacteria"/>
</dbReference>
<feature type="region of interest" description="Disordered" evidence="1">
    <location>
        <begin position="49"/>
        <end position="73"/>
    </location>
</feature>
<dbReference type="AlphaFoldDB" id="A0A0A0EZ61"/>
<feature type="compositionally biased region" description="Low complexity" evidence="1">
    <location>
        <begin position="54"/>
        <end position="73"/>
    </location>
</feature>
<dbReference type="RefSeq" id="WP_036134888.1">
    <property type="nucleotide sequence ID" value="NZ_AVPU01000004.1"/>
</dbReference>
<sequence>MRLNVSMGRVVAGSVVLAAVVAGSGCGWWRKSNKLYGDDVAARPLEVPPELDRSSAASTGSATASSVVGGTQPKPAGAAVGAAGFTMSGTRDEAFTKVGEALATVEGVTIASRAQLLGAFDVNYEGSNFLVRVTAVEAGAYVSAVDPRGVPATGEAPAKLIASVKQAVGGR</sequence>
<protein>
    <submittedName>
        <fullName evidence="2">Uncharacterized protein</fullName>
    </submittedName>
</protein>
<dbReference type="OrthoDB" id="5966071at2"/>